<keyword evidence="1" id="KW-0378">Hydrolase</keyword>
<evidence type="ECO:0000313" key="1">
    <source>
        <dbReference type="EMBL" id="KAJ2792825.1"/>
    </source>
</evidence>
<evidence type="ECO:0000313" key="2">
    <source>
        <dbReference type="Proteomes" id="UP001140066"/>
    </source>
</evidence>
<reference evidence="1" key="1">
    <citation type="submission" date="2022-07" db="EMBL/GenBank/DDBJ databases">
        <title>Phylogenomic reconstructions and comparative analyses of Kickxellomycotina fungi.</title>
        <authorList>
            <person name="Reynolds N.K."/>
            <person name="Stajich J.E."/>
            <person name="Barry K."/>
            <person name="Grigoriev I.V."/>
            <person name="Crous P."/>
            <person name="Smith M.E."/>
        </authorList>
    </citation>
    <scope>NUCLEOTIDE SEQUENCE</scope>
    <source>
        <strain evidence="1">BCRC 34191</strain>
    </source>
</reference>
<comment type="caution">
    <text evidence="1">The sequence shown here is derived from an EMBL/GenBank/DDBJ whole genome shotgun (WGS) entry which is preliminary data.</text>
</comment>
<dbReference type="EMBL" id="JANBUK010000003">
    <property type="protein sequence ID" value="KAJ2792825.1"/>
    <property type="molecule type" value="Genomic_DNA"/>
</dbReference>
<gene>
    <name evidence="1" type="primary">PAN2</name>
    <name evidence="1" type="ORF">GGI18_000069</name>
</gene>
<dbReference type="Proteomes" id="UP001140066">
    <property type="component" value="Unassembled WGS sequence"/>
</dbReference>
<sequence>MDSSSGVCWAEYTQCWSTGNDEEQPGMWPVTALGFDTSSEILYTGDTSGQLTTYGLGGEGEELEQLASVQCAHTPVRRLYAAKAGRVFVQTDDSVQVRTSGGRKCFGRTTTPNDAFTASTVSASGGEALVFTSAGAGSLLNLELGSVTHRMSVEPSVVAADYRPNGLLLATAAGDLVLRDPRAGFQVSFAKRAAFGAGPGCHATDMVRAVDNRVFACGSLMTGATDYADSGAVVRLFDIRKLGEPVLDLEPEYGHVPVRLYSDDQLLWICHDSGLLTTRSLAGDVNVAPPPAEAYAEPPLSTYAYMSAFGVAPSGSVAVVSDTDGILHVWSDSTEPFMSTGTPADLYAAPAVLDDDGPLIDDESVSLSSIGMGAPVKSPLLSCMDSERLYDVGRPVAYVESRVLGSLKQMGAVGYAPNPRTQHRNQQPFASTAWRQSWRSAGGPAEDDDDELTRGRPKFISEQLRSRRRQEAGSARASSRSGDPATDATSGGDQQPATSSATTALAPSQMRRMRIEYSRFGVEDFDFSLYNGTRWSGLEGDISNAYANALLQLLYFAEGFRDKVVAHSKCDDCSDASCLSCHLGFLFRMLSDANGASCHASLLLRVLAERPEAAALALLEDADGNPATTTPYAVLAQHLLRFVLEQAANECTEQSSDLPIGFAQRTRTVCPACGTAAERTAHVFAADLDPPQGSAALASLLAGGAASVRRADTQRGSDQPADFLSLVSRALARSDTMRAWCAGCRSFQLLRTDKRITAPPVGFLALNFPVLDAPWQLALPSGFDLEVSADGDCPVRALPPGESSQCRMQLAAVVSSIRDTPKGNEHLVVHVRVPQAAGGGWLLLNDFLVQPVTESSVVTLGDWWRTPSIALYAQSPNMDESAAVESPVDLSSTLILTAPTSVLDSPAYKGQSTPAMHQKRRGAKSAKPQSIPRSRFVAAKRNAAVPLTQAEAARLLTERSFRCALDAEFVVLEAAKMEVFGDGTRELHRPPVHTLARLSVVRANGGLLHGVPFIDDYVAATRPIEDLATQYSGIHAGDLTAGSSPHKLSTMKEVYRKLRLLVDSKAIIIGHGLKHDFRVCNIVVPAAQLRDTMVLFQSSRHIRPISLRFLYWYFERKVIQSGEHSSVEDAQATLKVYERYVECVNNDPENGLDRTLDDIYLIGSQLGWKVPESILV</sequence>
<accession>A0ACC1KPV8</accession>
<protein>
    <submittedName>
        <fullName evidence="1">Poly(A)-specific ribonuclease</fullName>
        <ecNumber evidence="1">3.1.13.4</ecNumber>
    </submittedName>
</protein>
<name>A0ACC1KPV8_9FUNG</name>
<proteinExistence type="predicted"/>
<dbReference type="EC" id="3.1.13.4" evidence="1"/>
<organism evidence="1 2">
    <name type="scientific">Coemansia linderi</name>
    <dbReference type="NCBI Taxonomy" id="2663919"/>
    <lineage>
        <taxon>Eukaryota</taxon>
        <taxon>Fungi</taxon>
        <taxon>Fungi incertae sedis</taxon>
        <taxon>Zoopagomycota</taxon>
        <taxon>Kickxellomycotina</taxon>
        <taxon>Kickxellomycetes</taxon>
        <taxon>Kickxellales</taxon>
        <taxon>Kickxellaceae</taxon>
        <taxon>Coemansia</taxon>
    </lineage>
</organism>
<keyword evidence="2" id="KW-1185">Reference proteome</keyword>